<evidence type="ECO:0000313" key="3">
    <source>
        <dbReference type="Proteomes" id="UP001255185"/>
    </source>
</evidence>
<dbReference type="EMBL" id="JAVDVI010000003">
    <property type="protein sequence ID" value="MDR6966873.1"/>
    <property type="molecule type" value="Genomic_DNA"/>
</dbReference>
<dbReference type="Proteomes" id="UP001255185">
    <property type="component" value="Unassembled WGS sequence"/>
</dbReference>
<feature type="transmembrane region" description="Helical" evidence="1">
    <location>
        <begin position="49"/>
        <end position="71"/>
    </location>
</feature>
<feature type="transmembrane region" description="Helical" evidence="1">
    <location>
        <begin position="115"/>
        <end position="148"/>
    </location>
</feature>
<reference evidence="2 3" key="1">
    <citation type="submission" date="2023-07" db="EMBL/GenBank/DDBJ databases">
        <title>Sorghum-associated microbial communities from plants grown in Nebraska, USA.</title>
        <authorList>
            <person name="Schachtman D."/>
        </authorList>
    </citation>
    <scope>NUCLEOTIDE SEQUENCE [LARGE SCALE GENOMIC DNA]</scope>
    <source>
        <strain evidence="2 3">3773</strain>
    </source>
</reference>
<comment type="caution">
    <text evidence="2">The sequence shown here is derived from an EMBL/GenBank/DDBJ whole genome shotgun (WGS) entry which is preliminary data.</text>
</comment>
<sequence length="154" mass="17495">MNLSKRDNRGLYAVLLGLPFSLLLSYFIFKPTSLIDLFYEIADFGINTPLFWGIIYPLIYLVILFSTGRTINWSENSSFFQKVSKFSFSATLKVIAILFLLFLGNKIINGISTTVIPLISVFLFSLIMLLFIIFASAIINFIIGFLTVKLLQKK</sequence>
<evidence type="ECO:0000256" key="1">
    <source>
        <dbReference type="SAM" id="Phobius"/>
    </source>
</evidence>
<gene>
    <name evidence="2" type="ORF">J2X31_000873</name>
</gene>
<name>A0ABU1TLX9_9FLAO</name>
<dbReference type="RefSeq" id="WP_310024753.1">
    <property type="nucleotide sequence ID" value="NZ_JAVDVI010000003.1"/>
</dbReference>
<accession>A0ABU1TLX9</accession>
<organism evidence="2 3">
    <name type="scientific">Flavobacterium arsenatis</name>
    <dbReference type="NCBI Taxonomy" id="1484332"/>
    <lineage>
        <taxon>Bacteria</taxon>
        <taxon>Pseudomonadati</taxon>
        <taxon>Bacteroidota</taxon>
        <taxon>Flavobacteriia</taxon>
        <taxon>Flavobacteriales</taxon>
        <taxon>Flavobacteriaceae</taxon>
        <taxon>Flavobacterium</taxon>
    </lineage>
</organism>
<evidence type="ECO:0000313" key="2">
    <source>
        <dbReference type="EMBL" id="MDR6966873.1"/>
    </source>
</evidence>
<keyword evidence="1" id="KW-1133">Transmembrane helix</keyword>
<proteinExistence type="predicted"/>
<keyword evidence="1" id="KW-0472">Membrane</keyword>
<keyword evidence="3" id="KW-1185">Reference proteome</keyword>
<feature type="transmembrane region" description="Helical" evidence="1">
    <location>
        <begin position="12"/>
        <end position="29"/>
    </location>
</feature>
<keyword evidence="1" id="KW-0812">Transmembrane</keyword>
<protein>
    <submittedName>
        <fullName evidence="2">Uncharacterized protein</fullName>
    </submittedName>
</protein>
<feature type="transmembrane region" description="Helical" evidence="1">
    <location>
        <begin position="83"/>
        <end position="103"/>
    </location>
</feature>